<protein>
    <submittedName>
        <fullName evidence="2">6091_t:CDS:1</fullName>
    </submittedName>
</protein>
<dbReference type="AlphaFoldDB" id="A0A9N9CLW7"/>
<feature type="transmembrane region" description="Helical" evidence="1">
    <location>
        <begin position="140"/>
        <end position="158"/>
    </location>
</feature>
<evidence type="ECO:0000256" key="1">
    <source>
        <dbReference type="SAM" id="Phobius"/>
    </source>
</evidence>
<keyword evidence="3" id="KW-1185">Reference proteome</keyword>
<dbReference type="EMBL" id="CAJVPK010002037">
    <property type="protein sequence ID" value="CAG8604905.1"/>
    <property type="molecule type" value="Genomic_DNA"/>
</dbReference>
<feature type="transmembrane region" description="Helical" evidence="1">
    <location>
        <begin position="85"/>
        <end position="103"/>
    </location>
</feature>
<feature type="transmembrane region" description="Helical" evidence="1">
    <location>
        <begin position="6"/>
        <end position="25"/>
    </location>
</feature>
<dbReference type="Proteomes" id="UP000789706">
    <property type="component" value="Unassembled WGS sequence"/>
</dbReference>
<dbReference type="PANTHER" id="PTHR33802:SF1">
    <property type="entry name" value="XK-RELATED PROTEIN"/>
    <property type="match status" value="1"/>
</dbReference>
<feature type="transmembrane region" description="Helical" evidence="1">
    <location>
        <begin position="53"/>
        <end position="73"/>
    </location>
</feature>
<evidence type="ECO:0000313" key="2">
    <source>
        <dbReference type="EMBL" id="CAG8604905.1"/>
    </source>
</evidence>
<dbReference type="PANTHER" id="PTHR33802">
    <property type="entry name" value="SI:CH211-161H7.5-RELATED"/>
    <property type="match status" value="1"/>
</dbReference>
<accession>A0A9N9CLW7</accession>
<feature type="transmembrane region" description="Helical" evidence="1">
    <location>
        <begin position="188"/>
        <end position="207"/>
    </location>
</feature>
<dbReference type="OrthoDB" id="5586934at2759"/>
<feature type="transmembrane region" description="Helical" evidence="1">
    <location>
        <begin position="115"/>
        <end position="134"/>
    </location>
</feature>
<proteinExistence type="predicted"/>
<feature type="transmembrane region" description="Helical" evidence="1">
    <location>
        <begin position="165"/>
        <end position="182"/>
    </location>
</feature>
<evidence type="ECO:0000313" key="3">
    <source>
        <dbReference type="Proteomes" id="UP000789706"/>
    </source>
</evidence>
<keyword evidence="1" id="KW-0472">Membrane</keyword>
<name>A0A9N9CLW7_9GLOM</name>
<keyword evidence="1" id="KW-0812">Transmembrane</keyword>
<reference evidence="2" key="1">
    <citation type="submission" date="2021-06" db="EMBL/GenBank/DDBJ databases">
        <authorList>
            <person name="Kallberg Y."/>
            <person name="Tangrot J."/>
            <person name="Rosling A."/>
        </authorList>
    </citation>
    <scope>NUCLEOTIDE SEQUENCE</scope>
    <source>
        <strain evidence="2">AZ414A</strain>
    </source>
</reference>
<keyword evidence="1" id="KW-1133">Transmembrane helix</keyword>
<sequence>MSRRHIFLKAANVAAFLTVMVFNYYNPMGKRKEHEGDDDDNGIPVSYISPANFTFIIWFLIYSLLLGFVIYQWSDNAKDATVDGVQYYYIIACILTVTWRVVWNILDLLFIRYPFTIYAGWLLVATFLNFWIAISALNTIFLSTVAVVILGFIGSYFTDDDRHDVVFAITILWALIGIAVKNHNHMPILVAATVLSGLNLGGILRVWERYFIAKIRLRRQRLASERSPLLG</sequence>
<organism evidence="2 3">
    <name type="scientific">Diversispora eburnea</name>
    <dbReference type="NCBI Taxonomy" id="1213867"/>
    <lineage>
        <taxon>Eukaryota</taxon>
        <taxon>Fungi</taxon>
        <taxon>Fungi incertae sedis</taxon>
        <taxon>Mucoromycota</taxon>
        <taxon>Glomeromycotina</taxon>
        <taxon>Glomeromycetes</taxon>
        <taxon>Diversisporales</taxon>
        <taxon>Diversisporaceae</taxon>
        <taxon>Diversispora</taxon>
    </lineage>
</organism>
<comment type="caution">
    <text evidence="2">The sequence shown here is derived from an EMBL/GenBank/DDBJ whole genome shotgun (WGS) entry which is preliminary data.</text>
</comment>
<gene>
    <name evidence="2" type="ORF">DEBURN_LOCUS9702</name>
</gene>